<reference evidence="2 3" key="1">
    <citation type="submission" date="2019-12" db="EMBL/GenBank/DDBJ databases">
        <title>A genome sequence resource for the geographically widespread anthracnose pathogen Colletotrichum asianum.</title>
        <authorList>
            <person name="Meng Y."/>
        </authorList>
    </citation>
    <scope>NUCLEOTIDE SEQUENCE [LARGE SCALE GENOMIC DNA]</scope>
    <source>
        <strain evidence="2 3">ICMP 18580</strain>
    </source>
</reference>
<dbReference type="Proteomes" id="UP000434172">
    <property type="component" value="Unassembled WGS sequence"/>
</dbReference>
<feature type="region of interest" description="Disordered" evidence="1">
    <location>
        <begin position="162"/>
        <end position="224"/>
    </location>
</feature>
<dbReference type="OrthoDB" id="10521894at2759"/>
<organism evidence="2 3">
    <name type="scientific">Colletotrichum asianum</name>
    <dbReference type="NCBI Taxonomy" id="702518"/>
    <lineage>
        <taxon>Eukaryota</taxon>
        <taxon>Fungi</taxon>
        <taxon>Dikarya</taxon>
        <taxon>Ascomycota</taxon>
        <taxon>Pezizomycotina</taxon>
        <taxon>Sordariomycetes</taxon>
        <taxon>Hypocreomycetidae</taxon>
        <taxon>Glomerellales</taxon>
        <taxon>Glomerellaceae</taxon>
        <taxon>Colletotrichum</taxon>
        <taxon>Colletotrichum gloeosporioides species complex</taxon>
    </lineage>
</organism>
<accession>A0A8H3ZMY2</accession>
<feature type="compositionally biased region" description="Pro residues" evidence="1">
    <location>
        <begin position="273"/>
        <end position="290"/>
    </location>
</feature>
<evidence type="ECO:0000313" key="3">
    <source>
        <dbReference type="Proteomes" id="UP000434172"/>
    </source>
</evidence>
<evidence type="ECO:0000256" key="1">
    <source>
        <dbReference type="SAM" id="MobiDB-lite"/>
    </source>
</evidence>
<protein>
    <submittedName>
        <fullName evidence="2">Uncharacterized protein</fullName>
    </submittedName>
</protein>
<sequence>MCRTNDSKTVCGQPLVRLNSSSIRFGAGCTRAMFRHLVRHSIQKNALRSAHWDDLAKAMYLVDGAGKSHGPKFEKEVPHRVVKSLQAKFNDMEKSGAVRVEVQAEGTSTHVYESWTQAWLLPEWDGSPANRVKEQCVKLLKAPDAHDANAAESDLIALAADDATIPPPANGPRTIPPQPHPRRSHPQSNPQSNPQPNPWMHPQSYPPPSQSRHTRPAGFLNPVPTSMAAAMPRETTLGPPRIQGPLRVPPPTGGPIRMHPVMSGAMPMTPGQPQFPDPPRSSPRAPPPTGGPTQMRPAMSAVMPTRPGQPRFLAPPGAPPGVPPPTGGTMRMPPRHSEQQQNARPPGEAIQELWDDLADGGDLLIELCCEILTLKRIAPLDDHPPAMDSTIKERMNEFHNLVMQLCEIEHRLEETYRSSATRPSSFKYPFKFLLWGYFANAVSSPATPLLWLQPESPAAA</sequence>
<feature type="region of interest" description="Disordered" evidence="1">
    <location>
        <begin position="263"/>
        <end position="346"/>
    </location>
</feature>
<proteinExistence type="predicted"/>
<feature type="compositionally biased region" description="Pro residues" evidence="1">
    <location>
        <begin position="193"/>
        <end position="209"/>
    </location>
</feature>
<feature type="compositionally biased region" description="Pro residues" evidence="1">
    <location>
        <begin position="165"/>
        <end position="179"/>
    </location>
</feature>
<comment type="caution">
    <text evidence="2">The sequence shown here is derived from an EMBL/GenBank/DDBJ whole genome shotgun (WGS) entry which is preliminary data.</text>
</comment>
<keyword evidence="3" id="KW-1185">Reference proteome</keyword>
<name>A0A8H3ZMY2_9PEZI</name>
<gene>
    <name evidence="2" type="ORF">GQ607_013056</name>
</gene>
<feature type="region of interest" description="Disordered" evidence="1">
    <location>
        <begin position="235"/>
        <end position="254"/>
    </location>
</feature>
<feature type="compositionally biased region" description="Pro residues" evidence="1">
    <location>
        <begin position="316"/>
        <end position="326"/>
    </location>
</feature>
<dbReference type="AlphaFoldDB" id="A0A8H3ZMY2"/>
<dbReference type="EMBL" id="WOWK01000092">
    <property type="protein sequence ID" value="KAF0319691.1"/>
    <property type="molecule type" value="Genomic_DNA"/>
</dbReference>
<evidence type="ECO:0000313" key="2">
    <source>
        <dbReference type="EMBL" id="KAF0319691.1"/>
    </source>
</evidence>